<proteinExistence type="predicted"/>
<keyword evidence="2" id="KW-0472">Membrane</keyword>
<gene>
    <name evidence="3" type="ORF">GCM10025881_08870</name>
</gene>
<evidence type="ECO:0000256" key="2">
    <source>
        <dbReference type="SAM" id="Phobius"/>
    </source>
</evidence>
<feature type="compositionally biased region" description="Low complexity" evidence="1">
    <location>
        <begin position="42"/>
        <end position="57"/>
    </location>
</feature>
<protein>
    <recommendedName>
        <fullName evidence="5">Fibronectin type III domain-containing protein</fullName>
    </recommendedName>
</protein>
<keyword evidence="2" id="KW-1133">Transmembrane helix</keyword>
<evidence type="ECO:0000313" key="3">
    <source>
        <dbReference type="EMBL" id="GMA94063.1"/>
    </source>
</evidence>
<feature type="region of interest" description="Disordered" evidence="1">
    <location>
        <begin position="42"/>
        <end position="80"/>
    </location>
</feature>
<organism evidence="3 4">
    <name type="scientific">Pseudolysinimonas kribbensis</name>
    <dbReference type="NCBI Taxonomy" id="433641"/>
    <lineage>
        <taxon>Bacteria</taxon>
        <taxon>Bacillati</taxon>
        <taxon>Actinomycetota</taxon>
        <taxon>Actinomycetes</taxon>
        <taxon>Micrococcales</taxon>
        <taxon>Microbacteriaceae</taxon>
        <taxon>Pseudolysinimonas</taxon>
    </lineage>
</organism>
<name>A0ABQ6K0C8_9MICO</name>
<sequence length="142" mass="14528">MADLPRRRARIVGIVVGILAVLAVGAVVVAVLIAGLPHETAAGPGSSPTGGSAIGPGLPQPTKGAAAVSPDGTEVTFTWTNPSPEKGDVYYWARSESPDDRQVTPHTRVVVTGVVPGSRVCIDVALGRSGRTSAPERICTRP</sequence>
<keyword evidence="4" id="KW-1185">Reference proteome</keyword>
<accession>A0ABQ6K0C8</accession>
<reference evidence="4" key="1">
    <citation type="journal article" date="2019" name="Int. J. Syst. Evol. Microbiol.">
        <title>The Global Catalogue of Microorganisms (GCM) 10K type strain sequencing project: providing services to taxonomists for standard genome sequencing and annotation.</title>
        <authorList>
            <consortium name="The Broad Institute Genomics Platform"/>
            <consortium name="The Broad Institute Genome Sequencing Center for Infectious Disease"/>
            <person name="Wu L."/>
            <person name="Ma J."/>
        </authorList>
    </citation>
    <scope>NUCLEOTIDE SEQUENCE [LARGE SCALE GENOMIC DNA]</scope>
    <source>
        <strain evidence="4">NBRC 108894</strain>
    </source>
</reference>
<evidence type="ECO:0000256" key="1">
    <source>
        <dbReference type="SAM" id="MobiDB-lite"/>
    </source>
</evidence>
<evidence type="ECO:0000313" key="4">
    <source>
        <dbReference type="Proteomes" id="UP001157034"/>
    </source>
</evidence>
<feature type="transmembrane region" description="Helical" evidence="2">
    <location>
        <begin position="12"/>
        <end position="36"/>
    </location>
</feature>
<keyword evidence="2" id="KW-0812">Transmembrane</keyword>
<evidence type="ECO:0008006" key="5">
    <source>
        <dbReference type="Google" id="ProtNLM"/>
    </source>
</evidence>
<dbReference type="Proteomes" id="UP001157034">
    <property type="component" value="Unassembled WGS sequence"/>
</dbReference>
<comment type="caution">
    <text evidence="3">The sequence shown here is derived from an EMBL/GenBank/DDBJ whole genome shotgun (WGS) entry which is preliminary data.</text>
</comment>
<dbReference type="EMBL" id="BSVB01000001">
    <property type="protein sequence ID" value="GMA94063.1"/>
    <property type="molecule type" value="Genomic_DNA"/>
</dbReference>